<feature type="domain" description="Small ribosomal subunit protein uS15 N-terminal" evidence="6">
    <location>
        <begin position="1"/>
        <end position="50"/>
    </location>
</feature>
<dbReference type="GO" id="GO:0022627">
    <property type="term" value="C:cytosolic small ribosomal subunit"/>
    <property type="evidence" value="ECO:0007669"/>
    <property type="project" value="TreeGrafter"/>
</dbReference>
<evidence type="ECO:0000256" key="1">
    <source>
        <dbReference type="ARBA" id="ARBA00008434"/>
    </source>
</evidence>
<evidence type="ECO:0000256" key="4">
    <source>
        <dbReference type="ARBA" id="ARBA00035313"/>
    </source>
</evidence>
<dbReference type="AlphaFoldDB" id="A0A8T4L8V0"/>
<accession>A0A8T4L8V0</accession>
<dbReference type="InterPro" id="IPR000589">
    <property type="entry name" value="Ribosomal_uS15"/>
</dbReference>
<proteinExistence type="inferred from homology"/>
<gene>
    <name evidence="7" type="ORF">J4203_04325</name>
</gene>
<name>A0A8T4L8V0_9ARCH</name>
<keyword evidence="2 5" id="KW-0689">Ribosomal protein</keyword>
<dbReference type="CDD" id="cd00353">
    <property type="entry name" value="Ribosomal_S15p_S13e"/>
    <property type="match status" value="1"/>
</dbReference>
<dbReference type="NCBIfam" id="NF006331">
    <property type="entry name" value="PRK08561.1"/>
    <property type="match status" value="1"/>
</dbReference>
<reference evidence="7" key="1">
    <citation type="submission" date="2021-03" db="EMBL/GenBank/DDBJ databases">
        <authorList>
            <person name="Jaffe A."/>
        </authorList>
    </citation>
    <scope>NUCLEOTIDE SEQUENCE</scope>
    <source>
        <strain evidence="7">RIFCSPLOWO2_01_FULL_58_19</strain>
    </source>
</reference>
<dbReference type="Proteomes" id="UP000678237">
    <property type="component" value="Unassembled WGS sequence"/>
</dbReference>
<dbReference type="PANTHER" id="PTHR11885">
    <property type="entry name" value="RIBOSOMAL PROTEIN S15P/S13E"/>
    <property type="match status" value="1"/>
</dbReference>
<dbReference type="PANTHER" id="PTHR11885:SF6">
    <property type="entry name" value="SMALL RIBOSOMAL SUBUNIT PROTEIN US15"/>
    <property type="match status" value="1"/>
</dbReference>
<dbReference type="Pfam" id="PF00312">
    <property type="entry name" value="Ribosomal_S15"/>
    <property type="match status" value="1"/>
</dbReference>
<dbReference type="InterPro" id="IPR023029">
    <property type="entry name" value="Ribosomal_uS15_arc_euk"/>
</dbReference>
<evidence type="ECO:0000313" key="8">
    <source>
        <dbReference type="Proteomes" id="UP000678237"/>
    </source>
</evidence>
<dbReference type="SMART" id="SM01387">
    <property type="entry name" value="Ribosomal_S15"/>
    <property type="match status" value="1"/>
</dbReference>
<dbReference type="GO" id="GO:0003735">
    <property type="term" value="F:structural constituent of ribosome"/>
    <property type="evidence" value="ECO:0007669"/>
    <property type="project" value="InterPro"/>
</dbReference>
<comment type="similarity">
    <text evidence="1 5">Belongs to the universal ribosomal protein uS15 family.</text>
</comment>
<evidence type="ECO:0000256" key="2">
    <source>
        <dbReference type="ARBA" id="ARBA00022980"/>
    </source>
</evidence>
<sequence>MAKTKEVQPESTGEGVAYKPAEIEKLIVDLANQGMNASEIGMTLRDSHGVPSVKKLTGKRIEAVLGEHKLLADVPRDLLNLIRRSVELQKHLSTNRKDYTAKRGYQLAVSKIQRLVTYYKGAGKLPASWRYTPETAALLVK</sequence>
<reference evidence="7" key="2">
    <citation type="submission" date="2021-05" db="EMBL/GenBank/DDBJ databases">
        <title>Protein family content uncovers lineage relationships and bacterial pathway maintenance mechanisms in DPANN archaea.</title>
        <authorList>
            <person name="Castelle C.J."/>
            <person name="Meheust R."/>
            <person name="Jaffe A.L."/>
            <person name="Seitz K."/>
            <person name="Gong X."/>
            <person name="Baker B.J."/>
            <person name="Banfield J.F."/>
        </authorList>
    </citation>
    <scope>NUCLEOTIDE SEQUENCE</scope>
    <source>
        <strain evidence="7">RIFCSPLOWO2_01_FULL_58_19</strain>
    </source>
</reference>
<dbReference type="InterPro" id="IPR009068">
    <property type="entry name" value="uS15_NS1_RNA-bd_sf"/>
</dbReference>
<dbReference type="Gene3D" id="1.10.287.10">
    <property type="entry name" value="S15/NS1, RNA-binding"/>
    <property type="match status" value="1"/>
</dbReference>
<dbReference type="SMART" id="SM01386">
    <property type="entry name" value="Ribosomal_S13_N"/>
    <property type="match status" value="1"/>
</dbReference>
<protein>
    <recommendedName>
        <fullName evidence="4">30S ribosomal protein S15</fullName>
    </recommendedName>
</protein>
<keyword evidence="3 5" id="KW-0687">Ribonucleoprotein</keyword>
<comment type="caution">
    <text evidence="7">The sequence shown here is derived from an EMBL/GenBank/DDBJ whole genome shotgun (WGS) entry which is preliminary data.</text>
</comment>
<evidence type="ECO:0000256" key="5">
    <source>
        <dbReference type="RuleBase" id="RU003919"/>
    </source>
</evidence>
<dbReference type="GO" id="GO:0006412">
    <property type="term" value="P:translation"/>
    <property type="evidence" value="ECO:0007669"/>
    <property type="project" value="InterPro"/>
</dbReference>
<evidence type="ECO:0000256" key="3">
    <source>
        <dbReference type="ARBA" id="ARBA00023274"/>
    </source>
</evidence>
<dbReference type="GO" id="GO:0070181">
    <property type="term" value="F:small ribosomal subunit rRNA binding"/>
    <property type="evidence" value="ECO:0007669"/>
    <property type="project" value="TreeGrafter"/>
</dbReference>
<evidence type="ECO:0000313" key="7">
    <source>
        <dbReference type="EMBL" id="MBS3063074.1"/>
    </source>
</evidence>
<organism evidence="7 8">
    <name type="scientific">Candidatus Iainarchaeum sp</name>
    <dbReference type="NCBI Taxonomy" id="3101447"/>
    <lineage>
        <taxon>Archaea</taxon>
        <taxon>Candidatus Iainarchaeota</taxon>
        <taxon>Candidatus Iainarchaeia</taxon>
        <taxon>Candidatus Iainarchaeales</taxon>
        <taxon>Candidatus Iainarchaeaceae</taxon>
        <taxon>Candidatus Iainarchaeum</taxon>
    </lineage>
</organism>
<dbReference type="SUPFAM" id="SSF47060">
    <property type="entry name" value="S15/NS1 RNA-binding domain"/>
    <property type="match status" value="1"/>
</dbReference>
<dbReference type="EMBL" id="JAGVWE010000004">
    <property type="protein sequence ID" value="MBS3063074.1"/>
    <property type="molecule type" value="Genomic_DNA"/>
</dbReference>
<evidence type="ECO:0000259" key="6">
    <source>
        <dbReference type="SMART" id="SM01386"/>
    </source>
</evidence>
<dbReference type="Gene3D" id="4.10.860.130">
    <property type="match status" value="1"/>
</dbReference>
<dbReference type="Pfam" id="PF08069">
    <property type="entry name" value="Ribosomal_S13_N"/>
    <property type="match status" value="1"/>
</dbReference>
<dbReference type="InterPro" id="IPR012606">
    <property type="entry name" value="Ribosomal_uS15_N"/>
</dbReference>